<dbReference type="InterPro" id="IPR016181">
    <property type="entry name" value="Acyl_CoA_acyltransferase"/>
</dbReference>
<gene>
    <name evidence="4" type="ORF">PUT78_18460</name>
</gene>
<accession>A0ABT5TEC8</accession>
<evidence type="ECO:0000256" key="2">
    <source>
        <dbReference type="ARBA" id="ARBA00023315"/>
    </source>
</evidence>
<dbReference type="Pfam" id="PF00583">
    <property type="entry name" value="Acetyltransf_1"/>
    <property type="match status" value="1"/>
</dbReference>
<name>A0ABT5TEC8_9RHOB</name>
<dbReference type="InterPro" id="IPR000182">
    <property type="entry name" value="GNAT_dom"/>
</dbReference>
<dbReference type="PANTHER" id="PTHR10545:SF29">
    <property type="entry name" value="GH14572P-RELATED"/>
    <property type="match status" value="1"/>
</dbReference>
<feature type="domain" description="N-acetyltransferase" evidence="3">
    <location>
        <begin position="1"/>
        <end position="156"/>
    </location>
</feature>
<comment type="caution">
    <text evidence="4">The sequence shown here is derived from an EMBL/GenBank/DDBJ whole genome shotgun (WGS) entry which is preliminary data.</text>
</comment>
<keyword evidence="1" id="KW-0808">Transferase</keyword>
<evidence type="ECO:0000259" key="3">
    <source>
        <dbReference type="PROSITE" id="PS51186"/>
    </source>
</evidence>
<organism evidence="4 5">
    <name type="scientific">Roseinatronobacter alkalisoli</name>
    <dbReference type="NCBI Taxonomy" id="3028235"/>
    <lineage>
        <taxon>Bacteria</taxon>
        <taxon>Pseudomonadati</taxon>
        <taxon>Pseudomonadota</taxon>
        <taxon>Alphaproteobacteria</taxon>
        <taxon>Rhodobacterales</taxon>
        <taxon>Paracoccaceae</taxon>
        <taxon>Roseinatronobacter</taxon>
    </lineage>
</organism>
<evidence type="ECO:0000313" key="4">
    <source>
        <dbReference type="EMBL" id="MDD7973070.1"/>
    </source>
</evidence>
<reference evidence="4" key="1">
    <citation type="submission" date="2023-02" db="EMBL/GenBank/DDBJ databases">
        <title>Description of Roseinatronobacter alkalisoli sp. nov., an alkaliphilic bacerium isolated from soda soil.</title>
        <authorList>
            <person name="Wei W."/>
        </authorList>
    </citation>
    <scope>NUCLEOTIDE SEQUENCE</scope>
    <source>
        <strain evidence="4">HJB301</strain>
    </source>
</reference>
<protein>
    <submittedName>
        <fullName evidence="4">GNAT family N-acetyltransferase</fullName>
    </submittedName>
</protein>
<dbReference type="Proteomes" id="UP001431784">
    <property type="component" value="Unassembled WGS sequence"/>
</dbReference>
<evidence type="ECO:0000313" key="5">
    <source>
        <dbReference type="Proteomes" id="UP001431784"/>
    </source>
</evidence>
<dbReference type="Gene3D" id="3.40.630.30">
    <property type="match status" value="1"/>
</dbReference>
<dbReference type="CDD" id="cd04301">
    <property type="entry name" value="NAT_SF"/>
    <property type="match status" value="1"/>
</dbReference>
<sequence>MNFRKVANANDLARLEAALRFLSADIGEDYACPGATLADALTGPHPAAHGLLALQKEQTLGAALYSPVFSTVRGAVGVYVSDLWISANARGQGLGTRLLAQVARAGALYWHATWIKLAVYDHSTASQQFYKRLGFEPATGMQEMRLDAAGMSDLIRGAT</sequence>
<keyword evidence="2" id="KW-0012">Acyltransferase</keyword>
<dbReference type="RefSeq" id="WP_274353741.1">
    <property type="nucleotide sequence ID" value="NZ_JAQZSM010000024.1"/>
</dbReference>
<evidence type="ECO:0000256" key="1">
    <source>
        <dbReference type="ARBA" id="ARBA00022679"/>
    </source>
</evidence>
<dbReference type="EMBL" id="JAQZSM010000024">
    <property type="protein sequence ID" value="MDD7973070.1"/>
    <property type="molecule type" value="Genomic_DNA"/>
</dbReference>
<dbReference type="PANTHER" id="PTHR10545">
    <property type="entry name" value="DIAMINE N-ACETYLTRANSFERASE"/>
    <property type="match status" value="1"/>
</dbReference>
<proteinExistence type="predicted"/>
<keyword evidence="5" id="KW-1185">Reference proteome</keyword>
<dbReference type="PROSITE" id="PS51186">
    <property type="entry name" value="GNAT"/>
    <property type="match status" value="1"/>
</dbReference>
<dbReference type="InterPro" id="IPR051016">
    <property type="entry name" value="Diverse_Substrate_AcTransf"/>
</dbReference>
<dbReference type="SUPFAM" id="SSF55729">
    <property type="entry name" value="Acyl-CoA N-acyltransferases (Nat)"/>
    <property type="match status" value="1"/>
</dbReference>